<dbReference type="InterPro" id="IPR057023">
    <property type="entry name" value="PTP-SAK"/>
</dbReference>
<dbReference type="Proteomes" id="UP000078046">
    <property type="component" value="Unassembled WGS sequence"/>
</dbReference>
<dbReference type="AlphaFoldDB" id="A0A177BB67"/>
<gene>
    <name evidence="4" type="ORF">A3Q56_00694</name>
</gene>
<dbReference type="InterPro" id="IPR016130">
    <property type="entry name" value="Tyr_Pase_AS"/>
</dbReference>
<feature type="domain" description="Tyrosine specific protein phosphatases" evidence="3">
    <location>
        <begin position="76"/>
        <end position="153"/>
    </location>
</feature>
<accession>A0A177BB67</accession>
<sequence length="169" mass="19490">MKSLPNCSSLFRNRLYIHGRPTKLVHIYLLLAHEVKTVISLTQNVPNIFTNNANLLKDKIEIIHLPIKDQSTPTLDEVILLCKTISKNINQKKNISIHCAMGNGRSGLMLACFMIWNSVHNSKKNAKLWSCKKSIKYVRSKRSKSIENAKQTNFITNFRDHILKRFNFV</sequence>
<protein>
    <submittedName>
        <fullName evidence="4">Uncharacterized protein</fullName>
    </submittedName>
</protein>
<feature type="domain" description="Tyrosine-protein phosphatase" evidence="2">
    <location>
        <begin position="6"/>
        <end position="167"/>
    </location>
</feature>
<dbReference type="PROSITE" id="PS00383">
    <property type="entry name" value="TYR_PHOSPHATASE_1"/>
    <property type="match status" value="1"/>
</dbReference>
<name>A0A177BB67_9BILA</name>
<dbReference type="SMART" id="SM00404">
    <property type="entry name" value="PTPc_motif"/>
    <property type="match status" value="1"/>
</dbReference>
<proteinExistence type="predicted"/>
<dbReference type="GO" id="GO:0016791">
    <property type="term" value="F:phosphatase activity"/>
    <property type="evidence" value="ECO:0007669"/>
    <property type="project" value="UniProtKB-ARBA"/>
</dbReference>
<reference evidence="4 5" key="1">
    <citation type="submission" date="2016-04" db="EMBL/GenBank/DDBJ databases">
        <title>The genome of Intoshia linei affirms orthonectids as highly simplified spiralians.</title>
        <authorList>
            <person name="Mikhailov K.V."/>
            <person name="Slusarev G.S."/>
            <person name="Nikitin M.A."/>
            <person name="Logacheva M.D."/>
            <person name="Penin A."/>
            <person name="Aleoshin V."/>
            <person name="Panchin Y.V."/>
        </authorList>
    </citation>
    <scope>NUCLEOTIDE SEQUENCE [LARGE SCALE GENOMIC DNA]</scope>
    <source>
        <strain evidence="4">Intl2013</strain>
        <tissue evidence="4">Whole animal</tissue>
    </source>
</reference>
<evidence type="ECO:0000313" key="5">
    <source>
        <dbReference type="Proteomes" id="UP000078046"/>
    </source>
</evidence>
<dbReference type="EMBL" id="LWCA01000041">
    <property type="protein sequence ID" value="OAF71567.1"/>
    <property type="molecule type" value="Genomic_DNA"/>
</dbReference>
<dbReference type="SUPFAM" id="SSF52799">
    <property type="entry name" value="(Phosphotyrosine protein) phosphatases II"/>
    <property type="match status" value="1"/>
</dbReference>
<evidence type="ECO:0000259" key="3">
    <source>
        <dbReference type="PROSITE" id="PS50056"/>
    </source>
</evidence>
<dbReference type="Pfam" id="PF22784">
    <property type="entry name" value="PTP-SAK"/>
    <property type="match status" value="1"/>
</dbReference>
<evidence type="ECO:0000313" key="4">
    <source>
        <dbReference type="EMBL" id="OAF71567.1"/>
    </source>
</evidence>
<keyword evidence="1" id="KW-0378">Hydrolase</keyword>
<keyword evidence="5" id="KW-1185">Reference proteome</keyword>
<dbReference type="OrthoDB" id="432447at2759"/>
<dbReference type="InterPro" id="IPR050561">
    <property type="entry name" value="PTP"/>
</dbReference>
<dbReference type="PROSITE" id="PS50054">
    <property type="entry name" value="TYR_PHOSPHATASE_DUAL"/>
    <property type="match status" value="1"/>
</dbReference>
<dbReference type="PANTHER" id="PTHR23339">
    <property type="entry name" value="TYROSINE SPECIFIC PROTEIN PHOSPHATASE AND DUAL SPECIFICITY PROTEIN PHOSPHATASE"/>
    <property type="match status" value="1"/>
</dbReference>
<comment type="caution">
    <text evidence="4">The sequence shown here is derived from an EMBL/GenBank/DDBJ whole genome shotgun (WGS) entry which is preliminary data.</text>
</comment>
<dbReference type="InterPro" id="IPR029021">
    <property type="entry name" value="Prot-tyrosine_phosphatase-like"/>
</dbReference>
<evidence type="ECO:0000259" key="2">
    <source>
        <dbReference type="PROSITE" id="PS50054"/>
    </source>
</evidence>
<dbReference type="InterPro" id="IPR020422">
    <property type="entry name" value="TYR_PHOSPHATASE_DUAL_dom"/>
</dbReference>
<dbReference type="PROSITE" id="PS50056">
    <property type="entry name" value="TYR_PHOSPHATASE_2"/>
    <property type="match status" value="1"/>
</dbReference>
<dbReference type="InterPro" id="IPR000387">
    <property type="entry name" value="Tyr_Pase_dom"/>
</dbReference>
<organism evidence="4 5">
    <name type="scientific">Intoshia linei</name>
    <dbReference type="NCBI Taxonomy" id="1819745"/>
    <lineage>
        <taxon>Eukaryota</taxon>
        <taxon>Metazoa</taxon>
        <taxon>Spiralia</taxon>
        <taxon>Lophotrochozoa</taxon>
        <taxon>Mesozoa</taxon>
        <taxon>Orthonectida</taxon>
        <taxon>Rhopaluridae</taxon>
        <taxon>Intoshia</taxon>
    </lineage>
</organism>
<dbReference type="InterPro" id="IPR003595">
    <property type="entry name" value="Tyr_Pase_cat"/>
</dbReference>
<dbReference type="FunFam" id="3.90.190.10:FF:000157">
    <property type="entry name" value="Protein-tyrosine phosphatase"/>
    <property type="match status" value="1"/>
</dbReference>
<dbReference type="SMART" id="SM00195">
    <property type="entry name" value="DSPc"/>
    <property type="match status" value="1"/>
</dbReference>
<evidence type="ECO:0000256" key="1">
    <source>
        <dbReference type="ARBA" id="ARBA00022801"/>
    </source>
</evidence>
<dbReference type="Gene3D" id="3.90.190.10">
    <property type="entry name" value="Protein tyrosine phosphatase superfamily"/>
    <property type="match status" value="1"/>
</dbReference>